<feature type="non-terminal residue" evidence="1">
    <location>
        <position position="1"/>
    </location>
</feature>
<organism evidence="1">
    <name type="scientific">Lepeophtheirus salmonis</name>
    <name type="common">Salmon louse</name>
    <name type="synonym">Caligus salmonis</name>
    <dbReference type="NCBI Taxonomy" id="72036"/>
    <lineage>
        <taxon>Eukaryota</taxon>
        <taxon>Metazoa</taxon>
        <taxon>Ecdysozoa</taxon>
        <taxon>Arthropoda</taxon>
        <taxon>Crustacea</taxon>
        <taxon>Multicrustacea</taxon>
        <taxon>Hexanauplia</taxon>
        <taxon>Copepoda</taxon>
        <taxon>Siphonostomatoida</taxon>
        <taxon>Caligidae</taxon>
        <taxon>Lepeophtheirus</taxon>
    </lineage>
</organism>
<name>A0A0K2TH53_LEPSM</name>
<dbReference type="EMBL" id="HACA01007470">
    <property type="protein sequence ID" value="CDW24831.1"/>
    <property type="molecule type" value="Transcribed_RNA"/>
</dbReference>
<accession>A0A0K2TH53</accession>
<sequence>TVNAQLSTLGSATYGTRATAGTRRHIHWHVQIITYSRSFCVFTIIVHSGTLID</sequence>
<protein>
    <submittedName>
        <fullName evidence="1">Uncharacterized protein</fullName>
    </submittedName>
</protein>
<reference evidence="1" key="1">
    <citation type="submission" date="2014-05" db="EMBL/GenBank/DDBJ databases">
        <authorList>
            <person name="Chronopoulou M."/>
        </authorList>
    </citation>
    <scope>NUCLEOTIDE SEQUENCE</scope>
    <source>
        <tissue evidence="1">Whole organism</tissue>
    </source>
</reference>
<dbReference type="AlphaFoldDB" id="A0A0K2TH53"/>
<evidence type="ECO:0000313" key="1">
    <source>
        <dbReference type="EMBL" id="CDW24831.1"/>
    </source>
</evidence>
<proteinExistence type="predicted"/>